<keyword evidence="9" id="KW-1185">Reference proteome</keyword>
<dbReference type="InterPro" id="IPR020846">
    <property type="entry name" value="MFS_dom"/>
</dbReference>
<keyword evidence="3 6" id="KW-0812">Transmembrane</keyword>
<dbReference type="InterPro" id="IPR005828">
    <property type="entry name" value="MFS_sugar_transport-like"/>
</dbReference>
<sequence length="463" mass="49461">MDVRNVFKPLDEKNLSWFHIKSLITTGMGVYTDGYDLSSIGIVLLTVLSSFGITKQSPDYTLITSAVSGAALIGAAIGAIIFGFLSNMGRKKFYGIDVGLMTIGALLQAFVENPLELVIVRFLLGFGVGADYVLSPMIMAEHSNAKDRGKILALGFGLFWGFGATTAAAIYLLLSAMGISPDIVWRIVLAAGAIPAASVIYMRRKIPETARYVGRIKGDLEELKKVIKEVTRKETLSINLEVKDTRSAFHYFRSNWNLILTAAILWFLFDIVAYAGILFGPNLIAQSLGINSGVFQILVEGAFTLPGGIIALALIDKVGRKPLQTLGFVGMAISFISFSLYKNYAGIAFSPLIAFILYGLNNLASQAGPGSVSASGVLGVELAPTKIRGVAQSITVAGGRIGAALTAFVFPSLFAHYGESFAILFLASIAGISAILTYLVVPETKGKSLEESSRELILSNIKS</sequence>
<gene>
    <name evidence="8" type="ORF">V6M85_01640</name>
</gene>
<feature type="transmembrane region" description="Helical" evidence="6">
    <location>
        <begin position="347"/>
        <end position="364"/>
    </location>
</feature>
<evidence type="ECO:0000256" key="3">
    <source>
        <dbReference type="ARBA" id="ARBA00022692"/>
    </source>
</evidence>
<evidence type="ECO:0000259" key="7">
    <source>
        <dbReference type="PROSITE" id="PS50850"/>
    </source>
</evidence>
<name>A0AAX4L285_9CREN</name>
<dbReference type="InterPro" id="IPR036259">
    <property type="entry name" value="MFS_trans_sf"/>
</dbReference>
<evidence type="ECO:0000313" key="8">
    <source>
        <dbReference type="EMBL" id="WWQ60807.1"/>
    </source>
</evidence>
<dbReference type="AlphaFoldDB" id="A0AAX4L285"/>
<proteinExistence type="inferred from homology"/>
<dbReference type="InterPro" id="IPR005829">
    <property type="entry name" value="Sugar_transporter_CS"/>
</dbReference>
<organism evidence="8 9">
    <name type="scientific">Sulfolobus tengchongensis</name>
    <dbReference type="NCBI Taxonomy" id="207809"/>
    <lineage>
        <taxon>Archaea</taxon>
        <taxon>Thermoproteota</taxon>
        <taxon>Thermoprotei</taxon>
        <taxon>Sulfolobales</taxon>
        <taxon>Sulfolobaceae</taxon>
        <taxon>Sulfolobus</taxon>
    </lineage>
</organism>
<evidence type="ECO:0000256" key="1">
    <source>
        <dbReference type="ARBA" id="ARBA00004141"/>
    </source>
</evidence>
<protein>
    <submittedName>
        <fullName evidence="8">MFS transporter</fullName>
    </submittedName>
</protein>
<feature type="transmembrane region" description="Helical" evidence="6">
    <location>
        <begin position="183"/>
        <end position="202"/>
    </location>
</feature>
<evidence type="ECO:0000313" key="9">
    <source>
        <dbReference type="Proteomes" id="UP001432202"/>
    </source>
</evidence>
<dbReference type="EMBL" id="CP146016">
    <property type="protein sequence ID" value="WWQ60807.1"/>
    <property type="molecule type" value="Genomic_DNA"/>
</dbReference>
<keyword evidence="4 6" id="KW-1133">Transmembrane helix</keyword>
<dbReference type="GO" id="GO:0005351">
    <property type="term" value="F:carbohydrate:proton symporter activity"/>
    <property type="evidence" value="ECO:0007669"/>
    <property type="project" value="TreeGrafter"/>
</dbReference>
<feature type="transmembrane region" description="Helical" evidence="6">
    <location>
        <begin position="117"/>
        <end position="139"/>
    </location>
</feature>
<dbReference type="Proteomes" id="UP001432202">
    <property type="component" value="Chromosome"/>
</dbReference>
<dbReference type="PROSITE" id="PS00216">
    <property type="entry name" value="SUGAR_TRANSPORT_1"/>
    <property type="match status" value="1"/>
</dbReference>
<dbReference type="PANTHER" id="PTHR48022">
    <property type="entry name" value="PLASTIDIC GLUCOSE TRANSPORTER 4"/>
    <property type="match status" value="1"/>
</dbReference>
<feature type="domain" description="Major facilitator superfamily (MFS) profile" evidence="7">
    <location>
        <begin position="22"/>
        <end position="445"/>
    </location>
</feature>
<feature type="transmembrane region" description="Helical" evidence="6">
    <location>
        <begin position="421"/>
        <end position="441"/>
    </location>
</feature>
<dbReference type="RefSeq" id="WP_338602160.1">
    <property type="nucleotide sequence ID" value="NZ_CP146016.1"/>
</dbReference>
<dbReference type="PROSITE" id="PS00217">
    <property type="entry name" value="SUGAR_TRANSPORT_2"/>
    <property type="match status" value="1"/>
</dbReference>
<dbReference type="SUPFAM" id="SSF103473">
    <property type="entry name" value="MFS general substrate transporter"/>
    <property type="match status" value="1"/>
</dbReference>
<reference evidence="8 9" key="1">
    <citation type="submission" date="2024-02" db="EMBL/GenBank/DDBJ databases">
        <title>STSV induces naive adaptation in Sulfolobus.</title>
        <authorList>
            <person name="Xiang X."/>
            <person name="Song M."/>
        </authorList>
    </citation>
    <scope>NUCLEOTIDE SEQUENCE [LARGE SCALE GENOMIC DNA]</scope>
    <source>
        <strain evidence="8 9">RT2</strain>
    </source>
</reference>
<dbReference type="Gene3D" id="1.20.1250.20">
    <property type="entry name" value="MFS general substrate transporter like domains"/>
    <property type="match status" value="1"/>
</dbReference>
<feature type="transmembrane region" description="Helical" evidence="6">
    <location>
        <begin position="151"/>
        <end position="177"/>
    </location>
</feature>
<feature type="transmembrane region" description="Helical" evidence="6">
    <location>
        <begin position="35"/>
        <end position="54"/>
    </location>
</feature>
<dbReference type="InterPro" id="IPR050360">
    <property type="entry name" value="MFS_Sugar_Transporters"/>
</dbReference>
<dbReference type="GeneID" id="89335431"/>
<evidence type="ECO:0000256" key="6">
    <source>
        <dbReference type="SAM" id="Phobius"/>
    </source>
</evidence>
<dbReference type="PROSITE" id="PS50850">
    <property type="entry name" value="MFS"/>
    <property type="match status" value="1"/>
</dbReference>
<dbReference type="Pfam" id="PF00083">
    <property type="entry name" value="Sugar_tr"/>
    <property type="match status" value="1"/>
</dbReference>
<feature type="transmembrane region" description="Helical" evidence="6">
    <location>
        <begin position="297"/>
        <end position="315"/>
    </location>
</feature>
<dbReference type="GO" id="GO:0016020">
    <property type="term" value="C:membrane"/>
    <property type="evidence" value="ECO:0007669"/>
    <property type="project" value="UniProtKB-SubCell"/>
</dbReference>
<accession>A0AAX4L285</accession>
<comment type="similarity">
    <text evidence="2">Belongs to the major facilitator superfamily. Sugar transporter (TC 2.A.1.1) family.</text>
</comment>
<feature type="transmembrane region" description="Helical" evidence="6">
    <location>
        <begin position="322"/>
        <end position="341"/>
    </location>
</feature>
<feature type="transmembrane region" description="Helical" evidence="6">
    <location>
        <begin position="60"/>
        <end position="86"/>
    </location>
</feature>
<feature type="transmembrane region" description="Helical" evidence="6">
    <location>
        <begin position="93"/>
        <end position="111"/>
    </location>
</feature>
<dbReference type="PANTHER" id="PTHR48022:SF2">
    <property type="entry name" value="PLASTIDIC GLUCOSE TRANSPORTER 4"/>
    <property type="match status" value="1"/>
</dbReference>
<keyword evidence="5 6" id="KW-0472">Membrane</keyword>
<comment type="subcellular location">
    <subcellularLocation>
        <location evidence="1">Membrane</location>
        <topology evidence="1">Multi-pass membrane protein</topology>
    </subcellularLocation>
</comment>
<evidence type="ECO:0000256" key="4">
    <source>
        <dbReference type="ARBA" id="ARBA00022989"/>
    </source>
</evidence>
<feature type="transmembrane region" description="Helical" evidence="6">
    <location>
        <begin position="394"/>
        <end position="415"/>
    </location>
</feature>
<evidence type="ECO:0000256" key="5">
    <source>
        <dbReference type="ARBA" id="ARBA00023136"/>
    </source>
</evidence>
<feature type="transmembrane region" description="Helical" evidence="6">
    <location>
        <begin position="256"/>
        <end position="277"/>
    </location>
</feature>
<evidence type="ECO:0000256" key="2">
    <source>
        <dbReference type="ARBA" id="ARBA00010992"/>
    </source>
</evidence>